<evidence type="ECO:0000313" key="1">
    <source>
        <dbReference type="EMBL" id="AXR77448.1"/>
    </source>
</evidence>
<dbReference type="Pfam" id="PF04214">
    <property type="entry name" value="DUF411"/>
    <property type="match status" value="1"/>
</dbReference>
<reference evidence="2" key="1">
    <citation type="submission" date="2017-10" db="EMBL/GenBank/DDBJ databases">
        <title>Phenotypic and genomic properties of facultatively anaerobic sulfur-reducing natronoarchaea from hypersaline soda lakes.</title>
        <authorList>
            <person name="Sorokin D.Y."/>
            <person name="Kublanov I.V."/>
            <person name="Roman P."/>
            <person name="Sinninghe Damste J.S."/>
            <person name="Golyshin P.N."/>
            <person name="Rojo D."/>
            <person name="Ciordia S."/>
            <person name="Mena Md.C."/>
            <person name="Ferrer M."/>
            <person name="Messina E."/>
            <person name="Smedile F."/>
            <person name="La Spada G."/>
            <person name="La Cono V."/>
            <person name="Yakimov M.M."/>
        </authorList>
    </citation>
    <scope>NUCLEOTIDE SEQUENCE [LARGE SCALE GENOMIC DNA]</scope>
    <source>
        <strain evidence="2">AArc1</strain>
    </source>
</reference>
<dbReference type="Proteomes" id="UP000258707">
    <property type="component" value="Chromosome"/>
</dbReference>
<dbReference type="InterPro" id="IPR007332">
    <property type="entry name" value="DUF411"/>
</dbReference>
<accession>A0A346PD53</accession>
<dbReference type="GeneID" id="37637919"/>
<dbReference type="KEGG" id="nan:AArc1_1107"/>
<gene>
    <name evidence="1" type="ORF">AArc1_1107</name>
</gene>
<organism evidence="1 2">
    <name type="scientific">Natrarchaeobaculum sulfurireducens</name>
    <dbReference type="NCBI Taxonomy" id="2044521"/>
    <lineage>
        <taxon>Archaea</taxon>
        <taxon>Methanobacteriati</taxon>
        <taxon>Methanobacteriota</taxon>
        <taxon>Stenosarchaea group</taxon>
        <taxon>Halobacteria</taxon>
        <taxon>Halobacteriales</taxon>
        <taxon>Natrialbaceae</taxon>
        <taxon>Natrarchaeobaculum</taxon>
    </lineage>
</organism>
<name>A0A346PD53_9EURY</name>
<dbReference type="PROSITE" id="PS51257">
    <property type="entry name" value="PROKAR_LIPOPROTEIN"/>
    <property type="match status" value="1"/>
</dbReference>
<sequence length="175" mass="18850">MSLTRRRFCTFGAGLASIGLAGCLDRSSDEPEVEPDAESDVEGWTWTGSIPVDTAIQYHDSGCGCCVEYVEYLEEHGIDVTIEEVDDLAAVKTELSVPNELRSCHTTVFGDYLVEGHVPLEAVEAVFDNGDDESILGIAIPGMPQHAPGMGPPADEQLQVYSFTVDGETTEHVTV</sequence>
<proteinExistence type="predicted"/>
<dbReference type="RefSeq" id="WP_117363625.1">
    <property type="nucleotide sequence ID" value="NZ_CP024047.1"/>
</dbReference>
<dbReference type="AlphaFoldDB" id="A0A346PD53"/>
<dbReference type="EMBL" id="CP024047">
    <property type="protein sequence ID" value="AXR77448.1"/>
    <property type="molecule type" value="Genomic_DNA"/>
</dbReference>
<evidence type="ECO:0000313" key="2">
    <source>
        <dbReference type="Proteomes" id="UP000258707"/>
    </source>
</evidence>
<protein>
    <submittedName>
        <fullName evidence="1">Metal-binding protein</fullName>
    </submittedName>
</protein>